<evidence type="ECO:0000313" key="2">
    <source>
        <dbReference type="EMBL" id="MDN4472309.1"/>
    </source>
</evidence>
<dbReference type="Proteomes" id="UP001172738">
    <property type="component" value="Unassembled WGS sequence"/>
</dbReference>
<accession>A0ABT8G0S3</accession>
<dbReference type="InterPro" id="IPR011009">
    <property type="entry name" value="Kinase-like_dom_sf"/>
</dbReference>
<organism evidence="2 3">
    <name type="scientific">Demequina zhanjiangensis</name>
    <dbReference type="NCBI Taxonomy" id="3051659"/>
    <lineage>
        <taxon>Bacteria</taxon>
        <taxon>Bacillati</taxon>
        <taxon>Actinomycetota</taxon>
        <taxon>Actinomycetes</taxon>
        <taxon>Micrococcales</taxon>
        <taxon>Demequinaceae</taxon>
        <taxon>Demequina</taxon>
    </lineage>
</organism>
<evidence type="ECO:0000259" key="1">
    <source>
        <dbReference type="Pfam" id="PF01636"/>
    </source>
</evidence>
<sequence length="294" mass="32079">MAVTTGRITISDELVAALLREQFPDLAGEEIGRHYALPDRTVVRIGDHHGFHMPTVPGLDAAYERSARLVAPFLSTWTFPLGAPIATGRPGHGYPYHFEVTRWIDGSTAGMVPLHDSEAAVLGDALRQIHAPTDSPLRNSTTSVPLTTFATPFARHLERAGQVRTRDGRRLDSDSVRALWDAGVDERAPAFTWTHGSIDPRSLISDQGRFVGLVDWRHFAPGDPALDLGPMLMHVPKDSHAALLEAYGDVPPEMLRRATAALMIASVMHAGGDEPFAAALAWRRLDELGLLREA</sequence>
<proteinExistence type="predicted"/>
<evidence type="ECO:0000313" key="3">
    <source>
        <dbReference type="Proteomes" id="UP001172738"/>
    </source>
</evidence>
<dbReference type="Gene3D" id="3.30.200.20">
    <property type="entry name" value="Phosphorylase Kinase, domain 1"/>
    <property type="match status" value="1"/>
</dbReference>
<dbReference type="Gene3D" id="3.90.1200.10">
    <property type="match status" value="1"/>
</dbReference>
<gene>
    <name evidence="2" type="ORF">QQX04_04810</name>
</gene>
<comment type="caution">
    <text evidence="2">The sequence shown here is derived from an EMBL/GenBank/DDBJ whole genome shotgun (WGS) entry which is preliminary data.</text>
</comment>
<dbReference type="SUPFAM" id="SSF56112">
    <property type="entry name" value="Protein kinase-like (PK-like)"/>
    <property type="match status" value="1"/>
</dbReference>
<protein>
    <submittedName>
        <fullName evidence="2">Phosphotransferase</fullName>
    </submittedName>
</protein>
<feature type="domain" description="Aminoglycoside phosphotransferase" evidence="1">
    <location>
        <begin position="75"/>
        <end position="249"/>
    </location>
</feature>
<reference evidence="2" key="1">
    <citation type="submission" date="2023-06" db="EMBL/GenBank/DDBJ databases">
        <title>SYSU T00b26.</title>
        <authorList>
            <person name="Gao L."/>
            <person name="Fang B.-Z."/>
            <person name="Li W.-J."/>
        </authorList>
    </citation>
    <scope>NUCLEOTIDE SEQUENCE</scope>
    <source>
        <strain evidence="2">SYSU T00b26</strain>
    </source>
</reference>
<dbReference type="Pfam" id="PF01636">
    <property type="entry name" value="APH"/>
    <property type="match status" value="1"/>
</dbReference>
<name>A0ABT8G0S3_9MICO</name>
<dbReference type="InterPro" id="IPR002575">
    <property type="entry name" value="Aminoglycoside_PTrfase"/>
</dbReference>
<keyword evidence="3" id="KW-1185">Reference proteome</keyword>
<dbReference type="RefSeq" id="WP_301126757.1">
    <property type="nucleotide sequence ID" value="NZ_JAUHPV010000002.1"/>
</dbReference>
<dbReference type="EMBL" id="JAUHPV010000002">
    <property type="protein sequence ID" value="MDN4472309.1"/>
    <property type="molecule type" value="Genomic_DNA"/>
</dbReference>